<feature type="transmembrane region" description="Helical" evidence="5">
    <location>
        <begin position="145"/>
        <end position="167"/>
    </location>
</feature>
<feature type="transmembrane region" description="Helical" evidence="5">
    <location>
        <begin position="93"/>
        <end position="114"/>
    </location>
</feature>
<feature type="transmembrane region" description="Helical" evidence="5">
    <location>
        <begin position="48"/>
        <end position="73"/>
    </location>
</feature>
<dbReference type="SUPFAM" id="SSF103473">
    <property type="entry name" value="MFS general substrate transporter"/>
    <property type="match status" value="1"/>
</dbReference>
<feature type="transmembrane region" description="Helical" evidence="5">
    <location>
        <begin position="269"/>
        <end position="287"/>
    </location>
</feature>
<dbReference type="GeneID" id="80873554"/>
<comment type="subcellular location">
    <subcellularLocation>
        <location evidence="1">Membrane</location>
        <topology evidence="1">Multi-pass membrane protein</topology>
    </subcellularLocation>
</comment>
<keyword evidence="7" id="KW-1185">Reference proteome</keyword>
<dbReference type="InterPro" id="IPR051617">
    <property type="entry name" value="UNC-93-like_regulator"/>
</dbReference>
<reference evidence="6 7" key="1">
    <citation type="journal article" date="2023" name="G3 (Bethesda)">
        <title>A high-quality reference genome for the fission yeast Schizosaccharomyces osmophilus.</title>
        <authorList>
            <person name="Jia G.S."/>
            <person name="Zhang W.C."/>
            <person name="Liang Y."/>
            <person name="Liu X.H."/>
            <person name="Rhind N."/>
            <person name="Pidoux A."/>
            <person name="Brysch-Herzberg M."/>
            <person name="Du L.L."/>
        </authorList>
    </citation>
    <scope>NUCLEOTIDE SEQUENCE [LARGE SCALE GENOMIC DNA]</scope>
    <source>
        <strain evidence="6 7">CBS 15793</strain>
    </source>
</reference>
<keyword evidence="4 5" id="KW-0472">Membrane</keyword>
<dbReference type="AlphaFoldDB" id="A0AAE9W625"/>
<evidence type="ECO:0000256" key="1">
    <source>
        <dbReference type="ARBA" id="ARBA00004141"/>
    </source>
</evidence>
<keyword evidence="2 5" id="KW-0812">Transmembrane</keyword>
<proteinExistence type="predicted"/>
<dbReference type="Proteomes" id="UP001212411">
    <property type="component" value="Chromosome 1"/>
</dbReference>
<dbReference type="GO" id="GO:0022857">
    <property type="term" value="F:transmembrane transporter activity"/>
    <property type="evidence" value="ECO:0007669"/>
    <property type="project" value="InterPro"/>
</dbReference>
<sequence>MDSSSEKKQEKFGIEKETIAEYGEIANAPLSLSSWIYKRPKFCRFKGLAYGSALTQIIVVSWVCFLCPGMFNALSGLGGGGEVNANVANEANVALYSTFAGLGFFGGSICNLIGVKLSLSVGGTGYIVYTASFLCYKHVYNRAFVIFGGCYLGLTAGILWAAQGAVIMSYPPEEKKARYIAIFWVIFNMGAVIGSIVPLAQTMHSSQNSAGDGTYAGFIVLMALGSILALLMVNPKKTVKEDGNLVHVKKSMGWKKELLGLVQILYKEYWILLLFPMFFSSNWFYTYQFNDVNLAYFNIRTRALNNLLYWFSQILGSAATAVLLDNPKMNRAVRARVGWVCVFVLVCVIWGGGLAFQLKYTRQSVNAPDFEKVDFTHCGYTGYAFLYIFYGIMDSIWQNYSYWIIGSLTNDTNKLAVYMGFYKSLQSTGAVVTYRLDSLNVPFMHYFASCWALLCGSLIIAYPIIWKKITVTTETEEDSAALVNGQEAVIGVP</sequence>
<accession>A0AAE9W625</accession>
<evidence type="ECO:0000256" key="3">
    <source>
        <dbReference type="ARBA" id="ARBA00022989"/>
    </source>
</evidence>
<evidence type="ECO:0000256" key="4">
    <source>
        <dbReference type="ARBA" id="ARBA00023136"/>
    </source>
</evidence>
<organism evidence="6 7">
    <name type="scientific">Schizosaccharomyces osmophilus</name>
    <dbReference type="NCBI Taxonomy" id="2545709"/>
    <lineage>
        <taxon>Eukaryota</taxon>
        <taxon>Fungi</taxon>
        <taxon>Dikarya</taxon>
        <taxon>Ascomycota</taxon>
        <taxon>Taphrinomycotina</taxon>
        <taxon>Schizosaccharomycetes</taxon>
        <taxon>Schizosaccharomycetales</taxon>
        <taxon>Schizosaccharomycetaceae</taxon>
        <taxon>Schizosaccharomyces</taxon>
    </lineage>
</organism>
<dbReference type="InterPro" id="IPR011701">
    <property type="entry name" value="MFS"/>
</dbReference>
<evidence type="ECO:0000256" key="2">
    <source>
        <dbReference type="ARBA" id="ARBA00022692"/>
    </source>
</evidence>
<feature type="transmembrane region" description="Helical" evidence="5">
    <location>
        <begin position="179"/>
        <end position="201"/>
    </location>
</feature>
<name>A0AAE9W625_9SCHI</name>
<feature type="transmembrane region" description="Helical" evidence="5">
    <location>
        <begin position="337"/>
        <end position="358"/>
    </location>
</feature>
<feature type="transmembrane region" description="Helical" evidence="5">
    <location>
        <begin position="443"/>
        <end position="465"/>
    </location>
</feature>
<dbReference type="PANTHER" id="PTHR23294:SF59">
    <property type="entry name" value="UNC93-LIKE PROTEIN C922.05C"/>
    <property type="match status" value="1"/>
</dbReference>
<evidence type="ECO:0000313" key="7">
    <source>
        <dbReference type="Proteomes" id="UP001212411"/>
    </source>
</evidence>
<dbReference type="InterPro" id="IPR036259">
    <property type="entry name" value="MFS_trans_sf"/>
</dbReference>
<keyword evidence="3 5" id="KW-1133">Transmembrane helix</keyword>
<evidence type="ECO:0000256" key="5">
    <source>
        <dbReference type="SAM" id="Phobius"/>
    </source>
</evidence>
<dbReference type="KEGG" id="som:SOMG_00066"/>
<evidence type="ECO:0000313" key="6">
    <source>
        <dbReference type="EMBL" id="WBW70785.1"/>
    </source>
</evidence>
<feature type="transmembrane region" description="Helical" evidence="5">
    <location>
        <begin position="121"/>
        <end position="139"/>
    </location>
</feature>
<dbReference type="FunFam" id="1.20.1250.20:FF:000726">
    <property type="entry name" value="DUF895 domain membrane protein"/>
    <property type="match status" value="1"/>
</dbReference>
<feature type="transmembrane region" description="Helical" evidence="5">
    <location>
        <begin position="213"/>
        <end position="233"/>
    </location>
</feature>
<dbReference type="GO" id="GO:0016020">
    <property type="term" value="C:membrane"/>
    <property type="evidence" value="ECO:0007669"/>
    <property type="project" value="UniProtKB-SubCell"/>
</dbReference>
<dbReference type="EMBL" id="CP115611">
    <property type="protein sequence ID" value="WBW70785.1"/>
    <property type="molecule type" value="Genomic_DNA"/>
</dbReference>
<protein>
    <submittedName>
        <fullName evidence="6">Transmembrane transporter</fullName>
    </submittedName>
</protein>
<dbReference type="PANTHER" id="PTHR23294">
    <property type="entry name" value="ET TRANSLATION PRODUCT-RELATED"/>
    <property type="match status" value="1"/>
</dbReference>
<dbReference type="Pfam" id="PF07690">
    <property type="entry name" value="MFS_1"/>
    <property type="match status" value="1"/>
</dbReference>
<dbReference type="Gene3D" id="1.20.1250.20">
    <property type="entry name" value="MFS general substrate transporter like domains"/>
    <property type="match status" value="1"/>
</dbReference>
<dbReference type="CDD" id="cd06178">
    <property type="entry name" value="MFS_unc93-like"/>
    <property type="match status" value="1"/>
</dbReference>
<dbReference type="RefSeq" id="XP_056035028.1">
    <property type="nucleotide sequence ID" value="XM_056178865.1"/>
</dbReference>
<gene>
    <name evidence="6" type="ORF">SOMG_00066</name>
</gene>
<feature type="transmembrane region" description="Helical" evidence="5">
    <location>
        <begin position="307"/>
        <end position="325"/>
    </location>
</feature>